<dbReference type="InterPro" id="IPR015424">
    <property type="entry name" value="PyrdxlP-dep_Trfase"/>
</dbReference>
<evidence type="ECO:0000259" key="1">
    <source>
        <dbReference type="Pfam" id="PF00266"/>
    </source>
</evidence>
<dbReference type="GO" id="GO:0008483">
    <property type="term" value="F:transaminase activity"/>
    <property type="evidence" value="ECO:0007669"/>
    <property type="project" value="UniProtKB-KW"/>
</dbReference>
<dbReference type="Gene3D" id="3.90.1150.10">
    <property type="entry name" value="Aspartate Aminotransferase, domain 1"/>
    <property type="match status" value="1"/>
</dbReference>
<sequence length="497" mass="55198">MGVMKLLFDYRGSAEKIHLHVAELAVTFLLERSVTLDSPPYDGDNVARNGQSFRGKQNRNKFEARLLSPSPFQPSRIMGSTTFEVSAIRAQFPALNQKQVFMDNAGGSQVLQSVITSISDYLSRTNVQLGASYPVSQISTKKFDGGHIAGAKYINASPREVVFGPSTTQLFRNLSVALKIEPGSEIVLSNLDHEANLAPWVQLAEWKGLTVKWWIPSKNTNSNPKLEPEDLRQLLTDKTRLVCCTHTSNILGTVTDIAALAKVIHETNPNTLFCVDAVAYAPHAAIDVKALGVDFYSFSWYKVYGPHVSMLYASEKAQNELQSLGHYFKTRNTLEEMLGLAAGNYECVQSIPKVVEYIQQVGWDAIAAQEEKIQEILLSYLRSKPDIIKIYGESSSDRKLRVPVISFRIKGQSSLGVIDAIETRSDFGCRSGHFYSKRLVENVLGIPDGDDGVVRCSLLHYNTAEEVEGLVKVLDDVIKEEAGKDVKDPERKHVADW</sequence>
<keyword evidence="2" id="KW-0032">Aminotransferase</keyword>
<organism evidence="2 3">
    <name type="scientific">Cladophialophora carrionii</name>
    <dbReference type="NCBI Taxonomy" id="86049"/>
    <lineage>
        <taxon>Eukaryota</taxon>
        <taxon>Fungi</taxon>
        <taxon>Dikarya</taxon>
        <taxon>Ascomycota</taxon>
        <taxon>Pezizomycotina</taxon>
        <taxon>Eurotiomycetes</taxon>
        <taxon>Chaetothyriomycetidae</taxon>
        <taxon>Chaetothyriales</taxon>
        <taxon>Herpotrichiellaceae</taxon>
        <taxon>Cladophialophora</taxon>
    </lineage>
</organism>
<comment type="caution">
    <text evidence="2">The sequence shown here is derived from an EMBL/GenBank/DDBJ whole genome shotgun (WGS) entry which is preliminary data.</text>
</comment>
<dbReference type="PANTHER" id="PTHR43586">
    <property type="entry name" value="CYSTEINE DESULFURASE"/>
    <property type="match status" value="1"/>
</dbReference>
<dbReference type="eggNOG" id="KOG1549">
    <property type="taxonomic scope" value="Eukaryota"/>
</dbReference>
<dbReference type="PANTHER" id="PTHR43586:SF21">
    <property type="entry name" value="PYRIDOXAL PHOSPHATE (PLP)-DEPENDENT ASPARTATE AMINOTRANSFERASE SUPERFAMILY"/>
    <property type="match status" value="1"/>
</dbReference>
<dbReference type="STRING" id="86049.A0A1C1CNY3"/>
<dbReference type="VEuPathDB" id="FungiDB:G647_05799"/>
<reference evidence="3" key="1">
    <citation type="submission" date="2015-07" db="EMBL/GenBank/DDBJ databases">
        <authorList>
            <person name="Teixeira M.M."/>
            <person name="Souza R.C."/>
            <person name="Almeida L.G."/>
            <person name="Vicente V.A."/>
            <person name="de Hoog S."/>
            <person name="Bocca A.L."/>
            <person name="de Almeida S.R."/>
            <person name="Vasconcelos A.T."/>
            <person name="Felipe M.S."/>
        </authorList>
    </citation>
    <scope>NUCLEOTIDE SEQUENCE [LARGE SCALE GENOMIC DNA]</scope>
    <source>
        <strain evidence="3">KSF</strain>
    </source>
</reference>
<dbReference type="OrthoDB" id="420046at2759"/>
<keyword evidence="3" id="KW-1185">Reference proteome</keyword>
<evidence type="ECO:0000313" key="2">
    <source>
        <dbReference type="EMBL" id="OCT50183.1"/>
    </source>
</evidence>
<dbReference type="InterPro" id="IPR015422">
    <property type="entry name" value="PyrdxlP-dep_Trfase_small"/>
</dbReference>
<evidence type="ECO:0000313" key="3">
    <source>
        <dbReference type="Proteomes" id="UP000094526"/>
    </source>
</evidence>
<dbReference type="InterPro" id="IPR015421">
    <property type="entry name" value="PyrdxlP-dep_Trfase_major"/>
</dbReference>
<gene>
    <name evidence="2" type="ORF">CLCR_07056</name>
</gene>
<name>A0A1C1CNY3_9EURO</name>
<dbReference type="AlphaFoldDB" id="A0A1C1CNY3"/>
<protein>
    <submittedName>
        <fullName evidence="2">Aminotransferase</fullName>
    </submittedName>
</protein>
<accession>A0A1C1CNY3</accession>
<dbReference type="EMBL" id="LGRB01000010">
    <property type="protein sequence ID" value="OCT50183.1"/>
    <property type="molecule type" value="Genomic_DNA"/>
</dbReference>
<dbReference type="Pfam" id="PF00266">
    <property type="entry name" value="Aminotran_5"/>
    <property type="match status" value="1"/>
</dbReference>
<dbReference type="SUPFAM" id="SSF53383">
    <property type="entry name" value="PLP-dependent transferases"/>
    <property type="match status" value="1"/>
</dbReference>
<feature type="domain" description="Aminotransferase class V" evidence="1">
    <location>
        <begin position="100"/>
        <end position="469"/>
    </location>
</feature>
<dbReference type="Proteomes" id="UP000094526">
    <property type="component" value="Unassembled WGS sequence"/>
</dbReference>
<proteinExistence type="predicted"/>
<keyword evidence="2" id="KW-0808">Transferase</keyword>
<dbReference type="VEuPathDB" id="FungiDB:CLCR_07056"/>
<dbReference type="InterPro" id="IPR000192">
    <property type="entry name" value="Aminotrans_V_dom"/>
</dbReference>
<dbReference type="Gene3D" id="3.40.640.10">
    <property type="entry name" value="Type I PLP-dependent aspartate aminotransferase-like (Major domain)"/>
    <property type="match status" value="1"/>
</dbReference>